<reference evidence="3" key="1">
    <citation type="journal article" date="2019" name="Int. J. Syst. Evol. Microbiol.">
        <title>The Global Catalogue of Microorganisms (GCM) 10K type strain sequencing project: providing services to taxonomists for standard genome sequencing and annotation.</title>
        <authorList>
            <consortium name="The Broad Institute Genomics Platform"/>
            <consortium name="The Broad Institute Genome Sequencing Center for Infectious Disease"/>
            <person name="Wu L."/>
            <person name="Ma J."/>
        </authorList>
    </citation>
    <scope>NUCLEOTIDE SEQUENCE [LARGE SCALE GENOMIC DNA]</scope>
    <source>
        <strain evidence="3">CGMCC 1.15931</strain>
    </source>
</reference>
<protein>
    <recommendedName>
        <fullName evidence="4">M50 family peptidase</fullName>
    </recommendedName>
</protein>
<gene>
    <name evidence="2" type="ORF">GCM10011572_34820</name>
</gene>
<feature type="transmembrane region" description="Helical" evidence="1">
    <location>
        <begin position="76"/>
        <end position="99"/>
    </location>
</feature>
<keyword evidence="1" id="KW-0812">Transmembrane</keyword>
<evidence type="ECO:0000256" key="1">
    <source>
        <dbReference type="SAM" id="Phobius"/>
    </source>
</evidence>
<evidence type="ECO:0000313" key="2">
    <source>
        <dbReference type="EMBL" id="GGC10366.1"/>
    </source>
</evidence>
<name>A0ABQ1KW34_9BURK</name>
<evidence type="ECO:0000313" key="3">
    <source>
        <dbReference type="Proteomes" id="UP000622638"/>
    </source>
</evidence>
<accession>A0ABQ1KW34</accession>
<proteinExistence type="predicted"/>
<keyword evidence="3" id="KW-1185">Reference proteome</keyword>
<comment type="caution">
    <text evidence="2">The sequence shown here is derived from an EMBL/GenBank/DDBJ whole genome shotgun (WGS) entry which is preliminary data.</text>
</comment>
<evidence type="ECO:0008006" key="4">
    <source>
        <dbReference type="Google" id="ProtNLM"/>
    </source>
</evidence>
<feature type="transmembrane region" description="Helical" evidence="1">
    <location>
        <begin position="105"/>
        <end position="126"/>
    </location>
</feature>
<keyword evidence="1" id="KW-1133">Transmembrane helix</keyword>
<organism evidence="2 3">
    <name type="scientific">Pseudoduganella buxea</name>
    <dbReference type="NCBI Taxonomy" id="1949069"/>
    <lineage>
        <taxon>Bacteria</taxon>
        <taxon>Pseudomonadati</taxon>
        <taxon>Pseudomonadota</taxon>
        <taxon>Betaproteobacteria</taxon>
        <taxon>Burkholderiales</taxon>
        <taxon>Oxalobacteraceae</taxon>
        <taxon>Telluria group</taxon>
        <taxon>Pseudoduganella</taxon>
    </lineage>
</organism>
<dbReference type="EMBL" id="BMKG01000015">
    <property type="protein sequence ID" value="GGC10366.1"/>
    <property type="molecule type" value="Genomic_DNA"/>
</dbReference>
<dbReference type="Proteomes" id="UP000622638">
    <property type="component" value="Unassembled WGS sequence"/>
</dbReference>
<sequence length="169" mass="18819">MLYLAPALALALVIRALARRHPAFFVFTLAGTVCHELTHFLVGFVTAARPGSFTVMPRRAPGGWELGAVTLGRVRWYNAAPAALAPLLLVLLPWWVAAWRTDPGWHFQAIDIALAFLVAPQFLACWPSRADWLVARRSWPALVLGVSIWLIYDYLHGNRLRSFAALIHA</sequence>
<feature type="transmembrane region" description="Helical" evidence="1">
    <location>
        <begin position="138"/>
        <end position="155"/>
    </location>
</feature>
<keyword evidence="1" id="KW-0472">Membrane</keyword>